<dbReference type="RefSeq" id="WP_044758388.1">
    <property type="nucleotide sequence ID" value="NZ_CECY01000006.1"/>
</dbReference>
<proteinExistence type="predicted"/>
<protein>
    <submittedName>
        <fullName evidence="1">Uncharacterized protein</fullName>
    </submittedName>
</protein>
<evidence type="ECO:0000313" key="2">
    <source>
        <dbReference type="Proteomes" id="UP000072083"/>
    </source>
</evidence>
<gene>
    <name evidence="1" type="ORF">ERS132406_01290</name>
</gene>
<dbReference type="EMBL" id="FIGZ01000012">
    <property type="protein sequence ID" value="CYU99320.1"/>
    <property type="molecule type" value="Genomic_DNA"/>
</dbReference>
<accession>A0A0Z8FW55</accession>
<reference evidence="1 2" key="1">
    <citation type="submission" date="2016-02" db="EMBL/GenBank/DDBJ databases">
        <authorList>
            <consortium name="Pathogen Informatics"/>
        </authorList>
    </citation>
    <scope>NUCLEOTIDE SEQUENCE [LARGE SCALE GENOMIC DNA]</scope>
    <source>
        <strain evidence="1 2">LSS44</strain>
    </source>
</reference>
<organism evidence="1 2">
    <name type="scientific">Streptococcus suis</name>
    <dbReference type="NCBI Taxonomy" id="1307"/>
    <lineage>
        <taxon>Bacteria</taxon>
        <taxon>Bacillati</taxon>
        <taxon>Bacillota</taxon>
        <taxon>Bacilli</taxon>
        <taxon>Lactobacillales</taxon>
        <taxon>Streptococcaceae</taxon>
        <taxon>Streptococcus</taxon>
    </lineage>
</organism>
<name>A0A0Z8FW55_STRSU</name>
<dbReference type="Proteomes" id="UP000072083">
    <property type="component" value="Unassembled WGS sequence"/>
</dbReference>
<evidence type="ECO:0000313" key="1">
    <source>
        <dbReference type="EMBL" id="CYU99320.1"/>
    </source>
</evidence>
<sequence length="72" mass="8465">MEGLDKVKRVILKNPAKQDKPYIREIRHLTTGFDIFYGNEQQAFRYATWAVGVDMARSLYLRGNFKIIEVED</sequence>
<dbReference type="AlphaFoldDB" id="A0A0Z8FW55"/>